<keyword evidence="2" id="KW-0175">Coiled coil</keyword>
<dbReference type="InterPro" id="IPR001584">
    <property type="entry name" value="Integrase_cat-core"/>
</dbReference>
<comment type="caution">
    <text evidence="6">The sequence shown here is derived from an EMBL/GenBank/DDBJ whole genome shotgun (WGS) entry which is preliminary data.</text>
</comment>
<dbReference type="InterPro" id="IPR048020">
    <property type="entry name" value="Transpos_IS3"/>
</dbReference>
<dbReference type="SUPFAM" id="SSF53098">
    <property type="entry name" value="Ribonuclease H-like"/>
    <property type="match status" value="1"/>
</dbReference>
<evidence type="ECO:0000313" key="5">
    <source>
        <dbReference type="EMBL" id="TRM11478.1"/>
    </source>
</evidence>
<dbReference type="SUPFAM" id="SSF46689">
    <property type="entry name" value="Homeodomain-like"/>
    <property type="match status" value="1"/>
</dbReference>
<dbReference type="InterPro" id="IPR012337">
    <property type="entry name" value="RNaseH-like_sf"/>
</dbReference>
<dbReference type="EMBL" id="VJMZ01000001">
    <property type="protein sequence ID" value="TRM11488.1"/>
    <property type="molecule type" value="Genomic_DNA"/>
</dbReference>
<dbReference type="InterPro" id="IPR036397">
    <property type="entry name" value="RNaseH_sf"/>
</dbReference>
<evidence type="ECO:0000259" key="3">
    <source>
        <dbReference type="PROSITE" id="PS50994"/>
    </source>
</evidence>
<evidence type="ECO:0000256" key="1">
    <source>
        <dbReference type="ARBA" id="ARBA00002286"/>
    </source>
</evidence>
<accession>A0A549YHZ1</accession>
<evidence type="ECO:0000313" key="7">
    <source>
        <dbReference type="Proteomes" id="UP000319280"/>
    </source>
</evidence>
<proteinExistence type="predicted"/>
<dbReference type="AlphaFoldDB" id="A0A549YHZ1"/>
<dbReference type="EMBL" id="VJMZ01000001">
    <property type="protein sequence ID" value="TRM11470.1"/>
    <property type="molecule type" value="Genomic_DNA"/>
</dbReference>
<dbReference type="Pfam" id="PF13276">
    <property type="entry name" value="HTH_21"/>
    <property type="match status" value="1"/>
</dbReference>
<keyword evidence="7" id="KW-1185">Reference proteome</keyword>
<dbReference type="Gene3D" id="3.30.420.10">
    <property type="entry name" value="Ribonuclease H-like superfamily/Ribonuclease H"/>
    <property type="match status" value="1"/>
</dbReference>
<gene>
    <name evidence="4" type="ORF">FH966_07035</name>
    <name evidence="5" type="ORF">FH966_07095</name>
    <name evidence="6" type="ORF">FH966_07145</name>
</gene>
<dbReference type="Pfam" id="PF01527">
    <property type="entry name" value="HTH_Tnp_1"/>
    <property type="match status" value="1"/>
</dbReference>
<feature type="coiled-coil region" evidence="2">
    <location>
        <begin position="58"/>
        <end position="85"/>
    </location>
</feature>
<sequence>MKRKSYSPEFKSQIVLEILKEEKTMSQIASENEIHLNQLHKWKTQFLQEMPQVFRKQNQDMEKIKADYEKQLDSLYAEVGKLTTQLSWLKKKNLASTTTRQERMEMVDWTASELPVSHQTELLGINRSSLYYKPVQPSQEEVAIKHRIDKIYTKFPYFGSRKITQRLNAEGVTINRKKVQRHMREMGIQAVYPGPNLSKRNLQHRVYPYLLRGLSIARPNQVWSIDITYIRLQRSWIYLTAVIDWYSRCILSWELDQTLAMDFVLETVRRAFTVGGEPEIFNSDQGSHFTSSSYINLLKEHPSVQISMDSKGRALDNIQIERFWRSLKYEEVYLKDYETPREARNNINDYMMLYNHERPHQSLNYKTPGSVYFQ</sequence>
<dbReference type="EMBL" id="VJMZ01000001">
    <property type="protein sequence ID" value="TRM11478.1"/>
    <property type="molecule type" value="Genomic_DNA"/>
</dbReference>
<feature type="domain" description="Integrase catalytic" evidence="3">
    <location>
        <begin position="215"/>
        <end position="374"/>
    </location>
</feature>
<evidence type="ECO:0000313" key="6">
    <source>
        <dbReference type="EMBL" id="TRM11488.1"/>
    </source>
</evidence>
<protein>
    <submittedName>
        <fullName evidence="6">IS3 family transposase</fullName>
    </submittedName>
</protein>
<dbReference type="PROSITE" id="PS50994">
    <property type="entry name" value="INTEGRASE"/>
    <property type="match status" value="1"/>
</dbReference>
<comment type="function">
    <text evidence="1">Involved in the transposition of the insertion sequence.</text>
</comment>
<dbReference type="InterPro" id="IPR050900">
    <property type="entry name" value="Transposase_IS3/IS150/IS904"/>
</dbReference>
<dbReference type="GO" id="GO:0015074">
    <property type="term" value="P:DNA integration"/>
    <property type="evidence" value="ECO:0007669"/>
    <property type="project" value="InterPro"/>
</dbReference>
<dbReference type="Pfam" id="PF00665">
    <property type="entry name" value="rve"/>
    <property type="match status" value="1"/>
</dbReference>
<dbReference type="PANTHER" id="PTHR46889:SF7">
    <property type="entry name" value="TRANSPOSASE FOR INSERTION SEQUENCE ELEMENT IS904"/>
    <property type="match status" value="1"/>
</dbReference>
<dbReference type="InterPro" id="IPR002514">
    <property type="entry name" value="Transposase_8"/>
</dbReference>
<dbReference type="RefSeq" id="WP_142790598.1">
    <property type="nucleotide sequence ID" value="NZ_VJMZ01000001.1"/>
</dbReference>
<dbReference type="GO" id="GO:0003677">
    <property type="term" value="F:DNA binding"/>
    <property type="evidence" value="ECO:0007669"/>
    <property type="project" value="InterPro"/>
</dbReference>
<evidence type="ECO:0000313" key="4">
    <source>
        <dbReference type="EMBL" id="TRM11470.1"/>
    </source>
</evidence>
<dbReference type="InterPro" id="IPR025948">
    <property type="entry name" value="HTH-like_dom"/>
</dbReference>
<dbReference type="NCBIfam" id="NF033516">
    <property type="entry name" value="transpos_IS3"/>
    <property type="match status" value="1"/>
</dbReference>
<dbReference type="GO" id="GO:0004803">
    <property type="term" value="F:transposase activity"/>
    <property type="evidence" value="ECO:0007669"/>
    <property type="project" value="InterPro"/>
</dbReference>
<dbReference type="Proteomes" id="UP000319280">
    <property type="component" value="Unassembled WGS sequence"/>
</dbReference>
<organism evidence="6 7">
    <name type="scientific">Lentibacillus cibarius</name>
    <dbReference type="NCBI Taxonomy" id="2583219"/>
    <lineage>
        <taxon>Bacteria</taxon>
        <taxon>Bacillati</taxon>
        <taxon>Bacillota</taxon>
        <taxon>Bacilli</taxon>
        <taxon>Bacillales</taxon>
        <taxon>Bacillaceae</taxon>
        <taxon>Lentibacillus</taxon>
    </lineage>
</organism>
<evidence type="ECO:0000256" key="2">
    <source>
        <dbReference type="SAM" id="Coils"/>
    </source>
</evidence>
<name>A0A549YHZ1_9BACI</name>
<dbReference type="Pfam" id="PF13333">
    <property type="entry name" value="rve_2"/>
    <property type="match status" value="1"/>
</dbReference>
<reference evidence="6 7" key="1">
    <citation type="submission" date="2019-07" db="EMBL/GenBank/DDBJ databases">
        <title>Genomic analysis of Lentibacillus sp. NKC851-2.</title>
        <authorList>
            <person name="Oh Y.J."/>
        </authorList>
    </citation>
    <scope>NUCLEOTIDE SEQUENCE [LARGE SCALE GENOMIC DNA]</scope>
    <source>
        <strain evidence="6 7">NKC851-2</strain>
    </source>
</reference>
<dbReference type="GO" id="GO:0006313">
    <property type="term" value="P:DNA transposition"/>
    <property type="evidence" value="ECO:0007669"/>
    <property type="project" value="InterPro"/>
</dbReference>
<dbReference type="PANTHER" id="PTHR46889">
    <property type="entry name" value="TRANSPOSASE INSF FOR INSERTION SEQUENCE IS3B-RELATED"/>
    <property type="match status" value="1"/>
</dbReference>
<dbReference type="InterPro" id="IPR009057">
    <property type="entry name" value="Homeodomain-like_sf"/>
</dbReference>